<dbReference type="RefSeq" id="WP_095164606.1">
    <property type="nucleotide sequence ID" value="NZ_JASHIF010000002.1"/>
</dbReference>
<evidence type="ECO:0000259" key="3">
    <source>
        <dbReference type="PROSITE" id="PS50977"/>
    </source>
</evidence>
<dbReference type="PANTHER" id="PTHR43479:SF11">
    <property type="entry name" value="ACREF_ENVCD OPERON REPRESSOR-RELATED"/>
    <property type="match status" value="1"/>
</dbReference>
<evidence type="ECO:0000256" key="2">
    <source>
        <dbReference type="PROSITE-ProRule" id="PRU00335"/>
    </source>
</evidence>
<keyword evidence="5" id="KW-1185">Reference proteome</keyword>
<dbReference type="EMBL" id="JASHIF010000002">
    <property type="protein sequence ID" value="MDI9857842.1"/>
    <property type="molecule type" value="Genomic_DNA"/>
</dbReference>
<protein>
    <submittedName>
        <fullName evidence="4">TetR/AcrR family transcriptional regulator</fullName>
    </submittedName>
</protein>
<proteinExistence type="predicted"/>
<feature type="domain" description="HTH tetR-type" evidence="3">
    <location>
        <begin position="8"/>
        <end position="68"/>
    </location>
</feature>
<gene>
    <name evidence="4" type="ORF">QM524_01350</name>
</gene>
<sequence>MTNITKEFDKKEAILNATLELISKHGFHSSPMSEVAKQANVAAGTIYHYFKSKDELICALYVSLKERTTTQLLKNDDASKNYRDRIRAFYLQNFHYFTKNPKEFYFLEQFSNSPFLQQIPKTDLTKLEQPIYDFLRKAVFTQAVRDIPPKIMISFVMGSVGSLIKLQLSGEFQLTSSDLELAFFTCWDGIKKQ</sequence>
<dbReference type="Pfam" id="PF16295">
    <property type="entry name" value="TetR_C_10"/>
    <property type="match status" value="1"/>
</dbReference>
<comment type="caution">
    <text evidence="4">The sequence shown here is derived from an EMBL/GenBank/DDBJ whole genome shotgun (WGS) entry which is preliminary data.</text>
</comment>
<evidence type="ECO:0000313" key="5">
    <source>
        <dbReference type="Proteomes" id="UP001236507"/>
    </source>
</evidence>
<dbReference type="PROSITE" id="PS50977">
    <property type="entry name" value="HTH_TETR_2"/>
    <property type="match status" value="1"/>
</dbReference>
<evidence type="ECO:0000313" key="4">
    <source>
        <dbReference type="EMBL" id="MDI9857842.1"/>
    </source>
</evidence>
<dbReference type="Gene3D" id="1.10.357.10">
    <property type="entry name" value="Tetracycline Repressor, domain 2"/>
    <property type="match status" value="1"/>
</dbReference>
<dbReference type="SUPFAM" id="SSF46689">
    <property type="entry name" value="Homeodomain-like"/>
    <property type="match status" value="1"/>
</dbReference>
<organism evidence="4 5">
    <name type="scientific">Flectobacillus roseus</name>
    <dbReference type="NCBI Taxonomy" id="502259"/>
    <lineage>
        <taxon>Bacteria</taxon>
        <taxon>Pseudomonadati</taxon>
        <taxon>Bacteroidota</taxon>
        <taxon>Cytophagia</taxon>
        <taxon>Cytophagales</taxon>
        <taxon>Flectobacillaceae</taxon>
        <taxon>Flectobacillus</taxon>
    </lineage>
</organism>
<dbReference type="InterPro" id="IPR050624">
    <property type="entry name" value="HTH-type_Tx_Regulator"/>
</dbReference>
<dbReference type="InterPro" id="IPR001647">
    <property type="entry name" value="HTH_TetR"/>
</dbReference>
<reference evidence="4 5" key="1">
    <citation type="submission" date="2023-05" db="EMBL/GenBank/DDBJ databases">
        <title>Novel species of genus Flectobacillus isolated from stream in China.</title>
        <authorList>
            <person name="Lu H."/>
        </authorList>
    </citation>
    <scope>NUCLEOTIDE SEQUENCE [LARGE SCALE GENOMIC DNA]</scope>
    <source>
        <strain evidence="4 5">KCTC 42575</strain>
    </source>
</reference>
<dbReference type="InterPro" id="IPR009057">
    <property type="entry name" value="Homeodomain-like_sf"/>
</dbReference>
<keyword evidence="1 2" id="KW-0238">DNA-binding</keyword>
<dbReference type="InterPro" id="IPR032551">
    <property type="entry name" value="BscR_C"/>
</dbReference>
<evidence type="ECO:0000256" key="1">
    <source>
        <dbReference type="ARBA" id="ARBA00023125"/>
    </source>
</evidence>
<dbReference type="Proteomes" id="UP001236507">
    <property type="component" value="Unassembled WGS sequence"/>
</dbReference>
<dbReference type="PRINTS" id="PR00455">
    <property type="entry name" value="HTHTETR"/>
</dbReference>
<dbReference type="Pfam" id="PF00440">
    <property type="entry name" value="TetR_N"/>
    <property type="match status" value="1"/>
</dbReference>
<name>A0ABT6Y2P1_9BACT</name>
<dbReference type="PANTHER" id="PTHR43479">
    <property type="entry name" value="ACREF/ENVCD OPERON REPRESSOR-RELATED"/>
    <property type="match status" value="1"/>
</dbReference>
<dbReference type="SUPFAM" id="SSF48498">
    <property type="entry name" value="Tetracyclin repressor-like, C-terminal domain"/>
    <property type="match status" value="1"/>
</dbReference>
<accession>A0ABT6Y2P1</accession>
<dbReference type="InterPro" id="IPR036271">
    <property type="entry name" value="Tet_transcr_reg_TetR-rel_C_sf"/>
</dbReference>
<feature type="DNA-binding region" description="H-T-H motif" evidence="2">
    <location>
        <begin position="31"/>
        <end position="50"/>
    </location>
</feature>